<organism evidence="2 3">
    <name type="scientific">Brachionus calyciflorus</name>
    <dbReference type="NCBI Taxonomy" id="104777"/>
    <lineage>
        <taxon>Eukaryota</taxon>
        <taxon>Metazoa</taxon>
        <taxon>Spiralia</taxon>
        <taxon>Gnathifera</taxon>
        <taxon>Rotifera</taxon>
        <taxon>Eurotatoria</taxon>
        <taxon>Monogononta</taxon>
        <taxon>Pseudotrocha</taxon>
        <taxon>Ploima</taxon>
        <taxon>Brachionidae</taxon>
        <taxon>Brachionus</taxon>
    </lineage>
</organism>
<keyword evidence="3" id="KW-1185">Reference proteome</keyword>
<feature type="non-terminal residue" evidence="2">
    <location>
        <position position="58"/>
    </location>
</feature>
<dbReference type="Gene3D" id="2.40.50.90">
    <property type="match status" value="1"/>
</dbReference>
<dbReference type="InterPro" id="IPR035437">
    <property type="entry name" value="SNase_OB-fold_sf"/>
</dbReference>
<feature type="non-terminal residue" evidence="2">
    <location>
        <position position="1"/>
    </location>
</feature>
<gene>
    <name evidence="2" type="ORF">OXX778_LOCUS22916</name>
</gene>
<dbReference type="Gene3D" id="2.30.30.140">
    <property type="match status" value="1"/>
</dbReference>
<feature type="domain" description="Tudor" evidence="1">
    <location>
        <begin position="1"/>
        <end position="38"/>
    </location>
</feature>
<evidence type="ECO:0000313" key="2">
    <source>
        <dbReference type="EMBL" id="CAF1141527.1"/>
    </source>
</evidence>
<comment type="caution">
    <text evidence="2">The sequence shown here is derived from an EMBL/GenBank/DDBJ whole genome shotgun (WGS) entry which is preliminary data.</text>
</comment>
<protein>
    <recommendedName>
        <fullName evidence="1">Tudor domain-containing protein</fullName>
    </recommendedName>
</protein>
<dbReference type="SUPFAM" id="SSF63748">
    <property type="entry name" value="Tudor/PWWP/MBT"/>
    <property type="match status" value="1"/>
</dbReference>
<evidence type="ECO:0000313" key="3">
    <source>
        <dbReference type="Proteomes" id="UP000663879"/>
    </source>
</evidence>
<dbReference type="Proteomes" id="UP000663879">
    <property type="component" value="Unassembled WGS sequence"/>
</dbReference>
<accession>A0A814S579</accession>
<proteinExistence type="predicted"/>
<dbReference type="EMBL" id="CAJNOC010010614">
    <property type="protein sequence ID" value="CAF1141527.1"/>
    <property type="molecule type" value="Genomic_DNA"/>
</dbReference>
<dbReference type="OrthoDB" id="66977at2759"/>
<dbReference type="InterPro" id="IPR002999">
    <property type="entry name" value="Tudor"/>
</dbReference>
<reference evidence="2" key="1">
    <citation type="submission" date="2021-02" db="EMBL/GenBank/DDBJ databases">
        <authorList>
            <person name="Nowell W R."/>
        </authorList>
    </citation>
    <scope>NUCLEOTIDE SEQUENCE</scope>
    <source>
        <strain evidence="2">Ploen Becks lab</strain>
    </source>
</reference>
<name>A0A814S579_9BILA</name>
<dbReference type="Pfam" id="PF00567">
    <property type="entry name" value="TUDOR"/>
    <property type="match status" value="1"/>
</dbReference>
<dbReference type="AlphaFoldDB" id="A0A814S579"/>
<sequence length="58" mass="6742">IIYVDYGNAEDKDFALIYECPSEISKIPNQAFRCELAHLRVDPFILEDHEKKSKALDE</sequence>
<evidence type="ECO:0000259" key="1">
    <source>
        <dbReference type="Pfam" id="PF00567"/>
    </source>
</evidence>